<feature type="binding site" evidence="2">
    <location>
        <position position="45"/>
    </location>
    <ligand>
        <name>Mg(2+)</name>
        <dbReference type="ChEBI" id="CHEBI:18420"/>
        <label>2</label>
    </ligand>
</feature>
<accession>A0A251XAL6</accession>
<dbReference type="HAMAP" id="MF_02128">
    <property type="entry name" value="TMP_kinase"/>
    <property type="match status" value="1"/>
</dbReference>
<feature type="binding site" evidence="2">
    <location>
        <position position="43"/>
    </location>
    <ligand>
        <name>Mg(2+)</name>
        <dbReference type="ChEBI" id="CHEBI:18420"/>
        <label>4</label>
    </ligand>
</feature>
<dbReference type="GO" id="GO:0009030">
    <property type="term" value="F:thiamine-phosphate kinase activity"/>
    <property type="evidence" value="ECO:0007669"/>
    <property type="project" value="UniProtKB-UniRule"/>
</dbReference>
<evidence type="ECO:0000259" key="4">
    <source>
        <dbReference type="Pfam" id="PF02769"/>
    </source>
</evidence>
<dbReference type="PANTHER" id="PTHR30270">
    <property type="entry name" value="THIAMINE-MONOPHOSPHATE KINASE"/>
    <property type="match status" value="1"/>
</dbReference>
<feature type="binding site" evidence="2">
    <location>
        <position position="210"/>
    </location>
    <ligand>
        <name>Mg(2+)</name>
        <dbReference type="ChEBI" id="CHEBI:18420"/>
        <label>3</label>
    </ligand>
</feature>
<evidence type="ECO:0000256" key="2">
    <source>
        <dbReference type="HAMAP-Rule" id="MF_02128"/>
    </source>
</evidence>
<reference evidence="5 6" key="1">
    <citation type="submission" date="2016-12" db="EMBL/GenBank/DDBJ databases">
        <title>Thioflexothrix psekupsii D3 genome sequencing and assembly.</title>
        <authorList>
            <person name="Fomenkov A."/>
            <person name="Vincze T."/>
            <person name="Grabovich M."/>
            <person name="Anton B.P."/>
            <person name="Dubinina G."/>
            <person name="Orlova M."/>
            <person name="Belousova E."/>
            <person name="Roberts R.J."/>
        </authorList>
    </citation>
    <scope>NUCLEOTIDE SEQUENCE [LARGE SCALE GENOMIC DNA]</scope>
    <source>
        <strain evidence="5">D3</strain>
    </source>
</reference>
<dbReference type="AlphaFoldDB" id="A0A251XAL6"/>
<dbReference type="Gene3D" id="3.30.1330.10">
    <property type="entry name" value="PurM-like, N-terminal domain"/>
    <property type="match status" value="1"/>
</dbReference>
<feature type="binding site" evidence="2">
    <location>
        <position position="45"/>
    </location>
    <ligand>
        <name>Mg(2+)</name>
        <dbReference type="ChEBI" id="CHEBI:18420"/>
        <label>1</label>
    </ligand>
</feature>
<protein>
    <recommendedName>
        <fullName evidence="2">Thiamine-monophosphate kinase</fullName>
        <shortName evidence="2">TMP kinase</shortName>
        <shortName evidence="2">Thiamine-phosphate kinase</shortName>
        <ecNumber evidence="2">2.7.4.16</ecNumber>
    </recommendedName>
</protein>
<feature type="binding site" evidence="2">
    <location>
        <position position="52"/>
    </location>
    <ligand>
        <name>substrate</name>
    </ligand>
</feature>
<dbReference type="Pfam" id="PF00586">
    <property type="entry name" value="AIRS"/>
    <property type="match status" value="1"/>
</dbReference>
<comment type="function">
    <text evidence="2">Catalyzes the ATP-dependent phosphorylation of thiamine-monophosphate (TMP) to form thiamine-pyrophosphate (TPP), the active form of vitamin B1.</text>
</comment>
<keyword evidence="2" id="KW-0479">Metal-binding</keyword>
<feature type="binding site" evidence="2">
    <location>
        <begin position="119"/>
        <end position="120"/>
    </location>
    <ligand>
        <name>ATP</name>
        <dbReference type="ChEBI" id="CHEBI:30616"/>
    </ligand>
</feature>
<feature type="binding site" evidence="2">
    <location>
        <position position="73"/>
    </location>
    <ligand>
        <name>Mg(2+)</name>
        <dbReference type="ChEBI" id="CHEBI:18420"/>
        <label>2</label>
    </ligand>
</feature>
<dbReference type="GO" id="GO:0009228">
    <property type="term" value="P:thiamine biosynthetic process"/>
    <property type="evidence" value="ECO:0007669"/>
    <property type="project" value="UniProtKB-KW"/>
</dbReference>
<feature type="binding site" evidence="2">
    <location>
        <position position="73"/>
    </location>
    <ligand>
        <name>Mg(2+)</name>
        <dbReference type="ChEBI" id="CHEBI:18420"/>
        <label>3</label>
    </ligand>
</feature>
<keyword evidence="2" id="KW-0808">Transferase</keyword>
<dbReference type="OrthoDB" id="9802811at2"/>
<keyword evidence="2" id="KW-0547">Nucleotide-binding</keyword>
<feature type="binding site" evidence="2">
    <location>
        <position position="212"/>
    </location>
    <ligand>
        <name>ATP</name>
        <dbReference type="ChEBI" id="CHEBI:30616"/>
    </ligand>
</feature>
<dbReference type="Gene3D" id="3.90.650.10">
    <property type="entry name" value="PurM-like C-terminal domain"/>
    <property type="match status" value="1"/>
</dbReference>
<evidence type="ECO:0000259" key="3">
    <source>
        <dbReference type="Pfam" id="PF00586"/>
    </source>
</evidence>
<dbReference type="PIRSF" id="PIRSF005303">
    <property type="entry name" value="Thiam_monoph_kin"/>
    <property type="match status" value="1"/>
</dbReference>
<comment type="miscellaneous">
    <text evidence="2">Reaction mechanism of ThiL seems to utilize a direct, inline transfer of the gamma-phosphate of ATP to TMP rather than a phosphorylated enzyme intermediate.</text>
</comment>
<comment type="pathway">
    <text evidence="2">Cofactor biosynthesis; thiamine diphosphate biosynthesis; thiamine diphosphate from thiamine phosphate: step 1/1.</text>
</comment>
<dbReference type="CDD" id="cd02194">
    <property type="entry name" value="ThiL"/>
    <property type="match status" value="1"/>
</dbReference>
<proteinExistence type="inferred from homology"/>
<comment type="catalytic activity">
    <reaction evidence="2">
        <text>thiamine phosphate + ATP = thiamine diphosphate + ADP</text>
        <dbReference type="Rhea" id="RHEA:15913"/>
        <dbReference type="ChEBI" id="CHEBI:30616"/>
        <dbReference type="ChEBI" id="CHEBI:37575"/>
        <dbReference type="ChEBI" id="CHEBI:58937"/>
        <dbReference type="ChEBI" id="CHEBI:456216"/>
        <dbReference type="EC" id="2.7.4.16"/>
    </reaction>
</comment>
<dbReference type="Pfam" id="PF02769">
    <property type="entry name" value="AIRS_C"/>
    <property type="match status" value="1"/>
</dbReference>
<evidence type="ECO:0000256" key="1">
    <source>
        <dbReference type="ARBA" id="ARBA00022977"/>
    </source>
</evidence>
<gene>
    <name evidence="2" type="primary">thiL</name>
    <name evidence="5" type="ORF">TPSD3_02455</name>
</gene>
<name>A0A251XAL6_9GAMM</name>
<comment type="caution">
    <text evidence="5">The sequence shown here is derived from an EMBL/GenBank/DDBJ whole genome shotgun (WGS) entry which is preliminary data.</text>
</comment>
<feature type="binding site" evidence="2">
    <location>
        <position position="28"/>
    </location>
    <ligand>
        <name>Mg(2+)</name>
        <dbReference type="ChEBI" id="CHEBI:18420"/>
        <label>3</label>
    </ligand>
</feature>
<feature type="binding site" evidence="2">
    <location>
        <position position="144"/>
    </location>
    <ligand>
        <name>ATP</name>
        <dbReference type="ChEBI" id="CHEBI:30616"/>
    </ligand>
</feature>
<dbReference type="EMBL" id="MSLT01000006">
    <property type="protein sequence ID" value="OUD15409.1"/>
    <property type="molecule type" value="Genomic_DNA"/>
</dbReference>
<sequence>MNEFERINTFFNAHYPKRDDVILGIGDDAAICRIDARQQLVVSVDTLVAGVHFPEETPVFAIGYKALAVNLSDLAAMGATPAWMTLALTCPHHDPKWWAEFTQGLASLAEQAQVSLIGGDTTRGTLTITIQIMGTVPAGCGLRRSGAQVGDGIYVTGTLGDAGLGLAIVQNRHVVSEEKYRNYLISRLFYPNPRWQAGQLLLDIASSAVDISDGLAADLGHILTASDVGASLQLENLPLSLPLRQSVELSEAYRLALSAGDDYELCFTVPEALSPLLPNLLPPTLRCTRIGTIETEKGLRCFDAQGKLFTLNQTGYQHFGHSSSE</sequence>
<dbReference type="GO" id="GO:0009229">
    <property type="term" value="P:thiamine diphosphate biosynthetic process"/>
    <property type="evidence" value="ECO:0007669"/>
    <property type="project" value="UniProtKB-UniRule"/>
</dbReference>
<dbReference type="Proteomes" id="UP000194798">
    <property type="component" value="Unassembled WGS sequence"/>
</dbReference>
<keyword evidence="6" id="KW-1185">Reference proteome</keyword>
<comment type="caution">
    <text evidence="2">Lacks conserved residue(s) required for the propagation of feature annotation.</text>
</comment>
<organism evidence="5 6">
    <name type="scientific">Thioflexithrix psekupsensis</name>
    <dbReference type="NCBI Taxonomy" id="1570016"/>
    <lineage>
        <taxon>Bacteria</taxon>
        <taxon>Pseudomonadati</taxon>
        <taxon>Pseudomonadota</taxon>
        <taxon>Gammaproteobacteria</taxon>
        <taxon>Thiotrichales</taxon>
        <taxon>Thioflexithrix</taxon>
    </lineage>
</organism>
<evidence type="ECO:0000313" key="6">
    <source>
        <dbReference type="Proteomes" id="UP000194798"/>
    </source>
</evidence>
<dbReference type="InterPro" id="IPR036676">
    <property type="entry name" value="PurM-like_C_sf"/>
</dbReference>
<dbReference type="UniPathway" id="UPA00060">
    <property type="reaction ID" value="UER00142"/>
</dbReference>
<feature type="domain" description="PurM-like N-terminal" evidence="3">
    <location>
        <begin position="26"/>
        <end position="136"/>
    </location>
</feature>
<dbReference type="InterPro" id="IPR010918">
    <property type="entry name" value="PurM-like_C_dom"/>
</dbReference>
<feature type="binding site" evidence="2">
    <location>
        <position position="120"/>
    </location>
    <ligand>
        <name>Mg(2+)</name>
        <dbReference type="ChEBI" id="CHEBI:18420"/>
        <label>1</label>
    </ligand>
</feature>
<keyword evidence="1 2" id="KW-0784">Thiamine biosynthesis</keyword>
<dbReference type="PANTHER" id="PTHR30270:SF0">
    <property type="entry name" value="THIAMINE-MONOPHOSPHATE KINASE"/>
    <property type="match status" value="1"/>
</dbReference>
<keyword evidence="2 5" id="KW-0418">Kinase</keyword>
<comment type="similarity">
    <text evidence="2">Belongs to the thiamine-monophosphate kinase family.</text>
</comment>
<dbReference type="InterPro" id="IPR036921">
    <property type="entry name" value="PurM-like_N_sf"/>
</dbReference>
<feature type="binding site" evidence="2">
    <location>
        <position position="316"/>
    </location>
    <ligand>
        <name>substrate</name>
    </ligand>
</feature>
<dbReference type="EC" id="2.7.4.16" evidence="2"/>
<dbReference type="InterPro" id="IPR006283">
    <property type="entry name" value="ThiL-like"/>
</dbReference>
<dbReference type="NCBIfam" id="TIGR01379">
    <property type="entry name" value="thiL"/>
    <property type="match status" value="1"/>
</dbReference>
<feature type="binding site" evidence="2">
    <location>
        <position position="261"/>
    </location>
    <ligand>
        <name>substrate</name>
    </ligand>
</feature>
<dbReference type="InterPro" id="IPR016188">
    <property type="entry name" value="PurM-like_N"/>
</dbReference>
<dbReference type="RefSeq" id="WP_086487004.1">
    <property type="nucleotide sequence ID" value="NZ_MSLT01000006.1"/>
</dbReference>
<dbReference type="GO" id="GO:0005524">
    <property type="term" value="F:ATP binding"/>
    <property type="evidence" value="ECO:0007669"/>
    <property type="project" value="UniProtKB-UniRule"/>
</dbReference>
<dbReference type="SUPFAM" id="SSF56042">
    <property type="entry name" value="PurM C-terminal domain-like"/>
    <property type="match status" value="1"/>
</dbReference>
<dbReference type="GO" id="GO:0000287">
    <property type="term" value="F:magnesium ion binding"/>
    <property type="evidence" value="ECO:0007669"/>
    <property type="project" value="UniProtKB-UniRule"/>
</dbReference>
<feature type="domain" description="PurM-like C-terminal" evidence="4">
    <location>
        <begin position="148"/>
        <end position="300"/>
    </location>
</feature>
<keyword evidence="2" id="KW-0460">Magnesium</keyword>
<dbReference type="SUPFAM" id="SSF55326">
    <property type="entry name" value="PurM N-terminal domain-like"/>
    <property type="match status" value="1"/>
</dbReference>
<evidence type="ECO:0000313" key="5">
    <source>
        <dbReference type="EMBL" id="OUD15409.1"/>
    </source>
</evidence>
<feature type="binding site" evidence="2">
    <location>
        <position position="73"/>
    </location>
    <ligand>
        <name>Mg(2+)</name>
        <dbReference type="ChEBI" id="CHEBI:18420"/>
        <label>4</label>
    </ligand>
</feature>
<feature type="binding site" evidence="2">
    <location>
        <position position="213"/>
    </location>
    <ligand>
        <name>Mg(2+)</name>
        <dbReference type="ChEBI" id="CHEBI:18420"/>
        <label>5</label>
    </ligand>
</feature>
<keyword evidence="2" id="KW-0067">ATP-binding</keyword>
<feature type="binding site" evidence="2">
    <location>
        <position position="28"/>
    </location>
    <ligand>
        <name>Mg(2+)</name>
        <dbReference type="ChEBI" id="CHEBI:18420"/>
        <label>4</label>
    </ligand>
</feature>